<accession>A0A968GCH6</accession>
<name>A0A968GCH6_9SPIO</name>
<comment type="caution">
    <text evidence="1">The sequence shown here is derived from an EMBL/GenBank/DDBJ whole genome shotgun (WGS) entry which is preliminary data.</text>
</comment>
<dbReference type="AlphaFoldDB" id="A0A968GCH6"/>
<dbReference type="InterPro" id="IPR014710">
    <property type="entry name" value="RmlC-like_jellyroll"/>
</dbReference>
<evidence type="ECO:0000313" key="2">
    <source>
        <dbReference type="Proteomes" id="UP000711995"/>
    </source>
</evidence>
<dbReference type="Proteomes" id="UP000711995">
    <property type="component" value="Unassembled WGS sequence"/>
</dbReference>
<dbReference type="SUPFAM" id="SSF51182">
    <property type="entry name" value="RmlC-like cupins"/>
    <property type="match status" value="1"/>
</dbReference>
<sequence length="390" mass="44652">MLKYPHLLEPHLRAASWGDQEMLNTFFPTPATKDNPIAEISYTSHPHDTASLLHKKESVPLYQFLRRQEGLILDKKVIESPINHITTIFSAKCAQPLRYAPPSTQSEEIDNAQRHEKHTIIYALEEPLHLLAGLQDPVQILENLELLSLSSIKKIIQPLKSHPPSETAVYQLLQTLFSYDSKQQEALIMQLLDIAEQYEEFNPMYQTILAMHQANSSLKMQLFLPLFMKNFHMHQAEMLYIPPAVPLQIIHGMGLEIANTTFNIKELDAKSSGSQSQTFWEELLQYPVRHPQEIHYDIHNPNIPMAKLAFRIQLINLENTFFINGKNNTIISIVLKGKMRLSSAKGNPYHRQLPIDDLVLRKGEAFFLPMEAGGYYLEGRGICLLVESQI</sequence>
<evidence type="ECO:0008006" key="3">
    <source>
        <dbReference type="Google" id="ProtNLM"/>
    </source>
</evidence>
<evidence type="ECO:0000313" key="1">
    <source>
        <dbReference type="EMBL" id="NIZ40419.1"/>
    </source>
</evidence>
<reference evidence="1 2" key="1">
    <citation type="submission" date="2020-03" db="EMBL/GenBank/DDBJ databases">
        <title>Spirochaetal bacteria isolated from arthropods constitute a novel genus Entomospira genus novum within the order Spirochaetales.</title>
        <authorList>
            <person name="Grana-Miraglia L."/>
            <person name="Sikutova S."/>
            <person name="Fingerle V."/>
            <person name="Sing A."/>
            <person name="Castillo-Ramirez S."/>
            <person name="Margos G."/>
            <person name="Rudolf I."/>
        </authorList>
    </citation>
    <scope>NUCLEOTIDE SEQUENCE [LARGE SCALE GENOMIC DNA]</scope>
    <source>
        <strain evidence="1 2">BR193</strain>
    </source>
</reference>
<gene>
    <name evidence="1" type="ORF">HCT14_02675</name>
</gene>
<dbReference type="EMBL" id="JAATLJ010000001">
    <property type="protein sequence ID" value="NIZ40419.1"/>
    <property type="molecule type" value="Genomic_DNA"/>
</dbReference>
<keyword evidence="2" id="KW-1185">Reference proteome</keyword>
<dbReference type="Gene3D" id="1.10.441.10">
    <property type="entry name" value="Phosphomannose Isomerase, domain 2"/>
    <property type="match status" value="1"/>
</dbReference>
<proteinExistence type="predicted"/>
<dbReference type="Gene3D" id="2.60.120.10">
    <property type="entry name" value="Jelly Rolls"/>
    <property type="match status" value="2"/>
</dbReference>
<dbReference type="InterPro" id="IPR011051">
    <property type="entry name" value="RmlC_Cupin_sf"/>
</dbReference>
<dbReference type="RefSeq" id="WP_167700019.1">
    <property type="nucleotide sequence ID" value="NZ_CP118174.1"/>
</dbReference>
<protein>
    <recommendedName>
        <fullName evidence="3">Mannose-6-phosphate isomerase</fullName>
    </recommendedName>
</protein>
<organism evidence="1 2">
    <name type="scientific">Entomospira entomophila</name>
    <dbReference type="NCBI Taxonomy" id="2719988"/>
    <lineage>
        <taxon>Bacteria</taxon>
        <taxon>Pseudomonadati</taxon>
        <taxon>Spirochaetota</taxon>
        <taxon>Spirochaetia</taxon>
        <taxon>Spirochaetales</taxon>
        <taxon>Spirochaetaceae</taxon>
        <taxon>Entomospira</taxon>
    </lineage>
</organism>